<dbReference type="Proteomes" id="UP000436006">
    <property type="component" value="Unassembled WGS sequence"/>
</dbReference>
<dbReference type="AlphaFoldDB" id="A0A7K1SI52"/>
<comment type="caution">
    <text evidence="2">The sequence shown here is derived from an EMBL/GenBank/DDBJ whole genome shotgun (WGS) entry which is preliminary data.</text>
</comment>
<sequence>MHIKLSFSYVLTFLLLLIVLLELHETVHIVVGYFICGCWGPRDFNVWSLCKGCPENHPLWWVATLAGPLASFALMWLGMIWLSAKPSNKTLLGFSLVFANIPFGRISNVMMGGGDEMVVTRHFLKADYSRTQMILICSVLVLCLGLPPIIKAYKVLTNRRAWLYLLGFLTLPLLFLLIYVLTGLNSLLTRGFLATPWIMGTPVLITLHTSIALVGLIWLRKNLFKSTKNLRI</sequence>
<keyword evidence="1" id="KW-1133">Transmembrane helix</keyword>
<dbReference type="EMBL" id="WPIN01000011">
    <property type="protein sequence ID" value="MVM33443.1"/>
    <property type="molecule type" value="Genomic_DNA"/>
</dbReference>
<dbReference type="RefSeq" id="WP_157588161.1">
    <property type="nucleotide sequence ID" value="NZ_WPIN01000011.1"/>
</dbReference>
<feature type="transmembrane region" description="Helical" evidence="1">
    <location>
        <begin position="59"/>
        <end position="84"/>
    </location>
</feature>
<proteinExistence type="predicted"/>
<feature type="transmembrane region" description="Helical" evidence="1">
    <location>
        <begin position="131"/>
        <end position="150"/>
    </location>
</feature>
<evidence type="ECO:0000313" key="2">
    <source>
        <dbReference type="EMBL" id="MVM33443.1"/>
    </source>
</evidence>
<feature type="transmembrane region" description="Helical" evidence="1">
    <location>
        <begin position="194"/>
        <end position="219"/>
    </location>
</feature>
<reference evidence="2 3" key="1">
    <citation type="submission" date="2019-12" db="EMBL/GenBank/DDBJ databases">
        <title>Spirosoma sp. HMF4905 genome sequencing and assembly.</title>
        <authorList>
            <person name="Kang H."/>
            <person name="Cha I."/>
            <person name="Kim H."/>
            <person name="Joh K."/>
        </authorList>
    </citation>
    <scope>NUCLEOTIDE SEQUENCE [LARGE SCALE GENOMIC DNA]</scope>
    <source>
        <strain evidence="2 3">HMF4905</strain>
    </source>
</reference>
<gene>
    <name evidence="2" type="ORF">GO755_25630</name>
</gene>
<feature type="transmembrane region" description="Helical" evidence="1">
    <location>
        <begin position="162"/>
        <end position="182"/>
    </location>
</feature>
<keyword evidence="1" id="KW-0472">Membrane</keyword>
<protein>
    <submittedName>
        <fullName evidence="2">Uncharacterized protein</fullName>
    </submittedName>
</protein>
<keyword evidence="3" id="KW-1185">Reference proteome</keyword>
<organism evidence="2 3">
    <name type="scientific">Spirosoma arboris</name>
    <dbReference type="NCBI Taxonomy" id="2682092"/>
    <lineage>
        <taxon>Bacteria</taxon>
        <taxon>Pseudomonadati</taxon>
        <taxon>Bacteroidota</taxon>
        <taxon>Cytophagia</taxon>
        <taxon>Cytophagales</taxon>
        <taxon>Cytophagaceae</taxon>
        <taxon>Spirosoma</taxon>
    </lineage>
</organism>
<feature type="transmembrane region" description="Helical" evidence="1">
    <location>
        <begin position="91"/>
        <end position="111"/>
    </location>
</feature>
<keyword evidence="1" id="KW-0812">Transmembrane</keyword>
<evidence type="ECO:0000256" key="1">
    <source>
        <dbReference type="SAM" id="Phobius"/>
    </source>
</evidence>
<evidence type="ECO:0000313" key="3">
    <source>
        <dbReference type="Proteomes" id="UP000436006"/>
    </source>
</evidence>
<name>A0A7K1SI52_9BACT</name>
<accession>A0A7K1SI52</accession>